<evidence type="ECO:0000256" key="2">
    <source>
        <dbReference type="ARBA" id="ARBA00022679"/>
    </source>
</evidence>
<dbReference type="PANTHER" id="PTHR31642:SF160">
    <property type="entry name" value="HXXXD-TYPE ACYL-TRANSFERASE FAMILY PROTEIN"/>
    <property type="match status" value="1"/>
</dbReference>
<reference evidence="4" key="1">
    <citation type="submission" date="2020-10" db="EMBL/GenBank/DDBJ databases">
        <authorList>
            <person name="Han B."/>
            <person name="Lu T."/>
            <person name="Zhao Q."/>
            <person name="Huang X."/>
            <person name="Zhao Y."/>
        </authorList>
    </citation>
    <scope>NUCLEOTIDE SEQUENCE</scope>
</reference>
<accession>A0A811NVZ0</accession>
<organism evidence="4 5">
    <name type="scientific">Miscanthus lutarioriparius</name>
    <dbReference type="NCBI Taxonomy" id="422564"/>
    <lineage>
        <taxon>Eukaryota</taxon>
        <taxon>Viridiplantae</taxon>
        <taxon>Streptophyta</taxon>
        <taxon>Embryophyta</taxon>
        <taxon>Tracheophyta</taxon>
        <taxon>Spermatophyta</taxon>
        <taxon>Magnoliopsida</taxon>
        <taxon>Liliopsida</taxon>
        <taxon>Poales</taxon>
        <taxon>Poaceae</taxon>
        <taxon>PACMAD clade</taxon>
        <taxon>Panicoideae</taxon>
        <taxon>Andropogonodae</taxon>
        <taxon>Andropogoneae</taxon>
        <taxon>Saccharinae</taxon>
        <taxon>Miscanthus</taxon>
    </lineage>
</organism>
<evidence type="ECO:0000256" key="3">
    <source>
        <dbReference type="ARBA" id="ARBA00023315"/>
    </source>
</evidence>
<dbReference type="GO" id="GO:0016747">
    <property type="term" value="F:acyltransferase activity, transferring groups other than amino-acyl groups"/>
    <property type="evidence" value="ECO:0007669"/>
    <property type="project" value="TreeGrafter"/>
</dbReference>
<evidence type="ECO:0000313" key="5">
    <source>
        <dbReference type="Proteomes" id="UP000604825"/>
    </source>
</evidence>
<evidence type="ECO:0000313" key="4">
    <source>
        <dbReference type="EMBL" id="CAD6232152.1"/>
    </source>
</evidence>
<dbReference type="AlphaFoldDB" id="A0A811NVZ0"/>
<dbReference type="InterPro" id="IPR023213">
    <property type="entry name" value="CAT-like_dom_sf"/>
</dbReference>
<comment type="similarity">
    <text evidence="1">Belongs to the plant acyltransferase family.</text>
</comment>
<dbReference type="Pfam" id="PF02458">
    <property type="entry name" value="Transferase"/>
    <property type="match status" value="1"/>
</dbReference>
<gene>
    <name evidence="4" type="ORF">NCGR_LOCUS21882</name>
</gene>
<dbReference type="EMBL" id="CAJGYO010000005">
    <property type="protein sequence ID" value="CAD6232152.1"/>
    <property type="molecule type" value="Genomic_DNA"/>
</dbReference>
<comment type="caution">
    <text evidence="4">The sequence shown here is derived from an EMBL/GenBank/DDBJ whole genome shotgun (WGS) entry which is preliminary data.</text>
</comment>
<name>A0A811NVZ0_9POAL</name>
<sequence>MASVHGCKDLHVRVVSRRLVMASNTSIEPHVLAVSNLDLLPQTIQVAMFCLYPKPPATTMNFDAVVATFEAGLPSLLNHYFLLAGRIATNPSSGLPEVHCSNQGAELVVGEAGGVALASLNYAEMSASLRRIQLPYGEDVALSVQVVSFSCGGFTVAWSTNHLLVDGRALSSLVSAWSELALSGKLSTGSQPNLDRSVFRPRPTPSYSAADLNEAFTAVDARSQVNVLTCQQSFVERLYYVDASDIAWLREEASRNGRRATRVQAVSAYLWKALAGVVGAADALCRMGWWVDGRPRLTSPPELRTAMRNYVGNVTTFVLREERVDHVARAPLADVAAMVSDTITAPAYNEHFQELVDWVEEHKTERYVETACIGLGSPTMTVTSFASFATDTDFGFGPAAMALPTSAMTARLCSGFMQIAARPGGDGSWIASAFLWTQLAAALESDEPRVFRPVTAEYLGLSATQFLHSRI</sequence>
<dbReference type="OrthoDB" id="647894at2759"/>
<protein>
    <submittedName>
        <fullName evidence="4">Uncharacterized protein</fullName>
    </submittedName>
</protein>
<dbReference type="Gene3D" id="3.30.559.10">
    <property type="entry name" value="Chloramphenicol acetyltransferase-like domain"/>
    <property type="match status" value="2"/>
</dbReference>
<keyword evidence="5" id="KW-1185">Reference proteome</keyword>
<keyword evidence="2" id="KW-0808">Transferase</keyword>
<evidence type="ECO:0000256" key="1">
    <source>
        <dbReference type="ARBA" id="ARBA00009861"/>
    </source>
</evidence>
<dbReference type="Proteomes" id="UP000604825">
    <property type="component" value="Unassembled WGS sequence"/>
</dbReference>
<dbReference type="PANTHER" id="PTHR31642">
    <property type="entry name" value="TRICHOTHECENE 3-O-ACETYLTRANSFERASE"/>
    <property type="match status" value="1"/>
</dbReference>
<keyword evidence="3" id="KW-0012">Acyltransferase</keyword>
<proteinExistence type="inferred from homology"/>
<dbReference type="InterPro" id="IPR050317">
    <property type="entry name" value="Plant_Fungal_Acyltransferase"/>
</dbReference>